<dbReference type="GO" id="GO:0005980">
    <property type="term" value="P:glycogen catabolic process"/>
    <property type="evidence" value="ECO:0007669"/>
    <property type="project" value="InterPro"/>
</dbReference>
<dbReference type="InterPro" id="IPR010401">
    <property type="entry name" value="AGL/Gdb1"/>
</dbReference>
<organism evidence="2 3">
    <name type="scientific">Ascaris lumbricoides</name>
    <name type="common">Giant roundworm</name>
    <dbReference type="NCBI Taxonomy" id="6252"/>
    <lineage>
        <taxon>Eukaryota</taxon>
        <taxon>Metazoa</taxon>
        <taxon>Ecdysozoa</taxon>
        <taxon>Nematoda</taxon>
        <taxon>Chromadorea</taxon>
        <taxon>Rhabditida</taxon>
        <taxon>Spirurina</taxon>
        <taxon>Ascaridomorpha</taxon>
        <taxon>Ascaridoidea</taxon>
        <taxon>Ascarididae</taxon>
        <taxon>Ascaris</taxon>
    </lineage>
</organism>
<feature type="domain" description="Glycogen debranching enzyme glucanotransferase" evidence="1">
    <location>
        <begin position="3"/>
        <end position="93"/>
    </location>
</feature>
<dbReference type="GO" id="GO:0004135">
    <property type="term" value="F:amylo-alpha-1,6-glucosidase activity"/>
    <property type="evidence" value="ECO:0007669"/>
    <property type="project" value="InterPro"/>
</dbReference>
<dbReference type="PANTHER" id="PTHR10569:SF2">
    <property type="entry name" value="GLYCOGEN DEBRANCHING ENZYME"/>
    <property type="match status" value="1"/>
</dbReference>
<dbReference type="WBParaSite" id="ALUE_0000213001-mRNA-1">
    <property type="protein sequence ID" value="ALUE_0000213001-mRNA-1"/>
    <property type="gene ID" value="ALUE_0000213001"/>
</dbReference>
<evidence type="ECO:0000259" key="1">
    <source>
        <dbReference type="Pfam" id="PF14701"/>
    </source>
</evidence>
<reference evidence="3" key="1">
    <citation type="submission" date="2017-02" db="UniProtKB">
        <authorList>
            <consortium name="WormBaseParasite"/>
        </authorList>
    </citation>
    <scope>IDENTIFICATION</scope>
</reference>
<dbReference type="AlphaFoldDB" id="A0A0M3HKT5"/>
<dbReference type="Proteomes" id="UP000036681">
    <property type="component" value="Unplaced"/>
</dbReference>
<dbReference type="PANTHER" id="PTHR10569">
    <property type="entry name" value="GLYCOGEN DEBRANCHING ENZYME"/>
    <property type="match status" value="1"/>
</dbReference>
<proteinExistence type="predicted"/>
<name>A0A0M3HKT5_ASCLU</name>
<evidence type="ECO:0000313" key="3">
    <source>
        <dbReference type="WBParaSite" id="ALUE_0000213001-mRNA-1"/>
    </source>
</evidence>
<dbReference type="Pfam" id="PF14701">
    <property type="entry name" value="hDGE_amylase"/>
    <property type="match status" value="1"/>
</dbReference>
<protein>
    <submittedName>
        <fullName evidence="3">HDGE_amylase domain-containing protein</fullName>
    </submittedName>
</protein>
<dbReference type="InterPro" id="IPR032792">
    <property type="entry name" value="AGL_glucanoTrfase"/>
</dbReference>
<accession>A0A0M3HKT5</accession>
<dbReference type="GO" id="GO:0004134">
    <property type="term" value="F:4-alpha-glucanotransferase activity"/>
    <property type="evidence" value="ECO:0007669"/>
    <property type="project" value="InterPro"/>
</dbReference>
<sequence>MRLLQEHPECAYNCSNSPHLRPAYVLDRVYYHFSHEIAAGKWTDRGLPPIIENESHIAALRTILTEEIVPRARLSEFFQIDVEKTVQQFWEIVKSK</sequence>
<evidence type="ECO:0000313" key="2">
    <source>
        <dbReference type="Proteomes" id="UP000036681"/>
    </source>
</evidence>
<keyword evidence="2" id="KW-1185">Reference proteome</keyword>